<feature type="signal peptide" evidence="6">
    <location>
        <begin position="1"/>
        <end position="23"/>
    </location>
</feature>
<keyword evidence="6" id="KW-0732">Signal</keyword>
<proteinExistence type="inferred from homology"/>
<dbReference type="PANTHER" id="PTHR34983:SF1">
    <property type="entry name" value="ARABINOGALACTAN ENDO-BETA-1,4-GALACTANASE A"/>
    <property type="match status" value="1"/>
</dbReference>
<evidence type="ECO:0000256" key="4">
    <source>
        <dbReference type="ARBA" id="ARBA00022801"/>
    </source>
</evidence>
<evidence type="ECO:0000256" key="2">
    <source>
        <dbReference type="ARBA" id="ARBA00010687"/>
    </source>
</evidence>
<keyword evidence="8" id="KW-1185">Reference proteome</keyword>
<dbReference type="Pfam" id="PF07745">
    <property type="entry name" value="Glyco_hydro_53"/>
    <property type="match status" value="1"/>
</dbReference>
<dbReference type="RefSeq" id="WP_091370374.1">
    <property type="nucleotide sequence ID" value="NZ_LT629740.1"/>
</dbReference>
<evidence type="ECO:0000256" key="3">
    <source>
        <dbReference type="ARBA" id="ARBA00012556"/>
    </source>
</evidence>
<dbReference type="SUPFAM" id="SSF51445">
    <property type="entry name" value="(Trans)glycosidases"/>
    <property type="match status" value="1"/>
</dbReference>
<dbReference type="EMBL" id="LT629740">
    <property type="protein sequence ID" value="SDS49113.1"/>
    <property type="molecule type" value="Genomic_DNA"/>
</dbReference>
<dbReference type="GO" id="GO:0015926">
    <property type="term" value="F:glucosidase activity"/>
    <property type="evidence" value="ECO:0007669"/>
    <property type="project" value="InterPro"/>
</dbReference>
<comment type="similarity">
    <text evidence="2 6">Belongs to the glycosyl hydrolase 53 family.</text>
</comment>
<protein>
    <recommendedName>
        <fullName evidence="3 6">Arabinogalactan endo-beta-1,4-galactanase</fullName>
        <ecNumber evidence="3 6">3.2.1.89</ecNumber>
    </recommendedName>
</protein>
<name>A0A1H1SMQ2_MUCMA</name>
<dbReference type="GO" id="GO:0045490">
    <property type="term" value="P:pectin catabolic process"/>
    <property type="evidence" value="ECO:0007669"/>
    <property type="project" value="TreeGrafter"/>
</dbReference>
<sequence length="357" mass="38840">MKKIIILSSALWLCLGLSCTKEATQKQVTPTKTKSVLSATSLATTTTFAYGSDVSWVTQMEASNYKFYNSSGTQQDLFTILKGLGITSIRLRVWVNPSAGWNNITDVVAKAKRAAAAGMNILIDFHYSDTWADPGDQTKPAAWTSYSTSTLISTVYSYTYSALNTLKSNGITPTWVQVGNETSDGMLWQDGRASVSATNFQNFASMVLNGYNAVKAVFPSAKVIVHVANGFNNTTTRWIFDGLKTYGAKWDVCGFSIYPTTSNWSTIDSECLTNMNDMVSRYGKQVMICEAGMDVTAPTTCNAFLTDLIAKVKSVSGGNGLGLFYWEPEAYNSWQGYSMGAFDATGKPTVAMNAFAH</sequence>
<dbReference type="PROSITE" id="PS51257">
    <property type="entry name" value="PROKAR_LIPOPROTEIN"/>
    <property type="match status" value="1"/>
</dbReference>
<keyword evidence="5 6" id="KW-0326">Glycosidase</keyword>
<dbReference type="InterPro" id="IPR011683">
    <property type="entry name" value="Glyco_hydro_53"/>
</dbReference>
<comment type="catalytic activity">
    <reaction evidence="1 6">
        <text>The enzyme specifically hydrolyzes (1-&gt;4)-beta-D-galactosidic linkages in type I arabinogalactans.</text>
        <dbReference type="EC" id="3.2.1.89"/>
    </reaction>
</comment>
<evidence type="ECO:0000256" key="5">
    <source>
        <dbReference type="ARBA" id="ARBA00023295"/>
    </source>
</evidence>
<dbReference type="STRING" id="652787.SAMN05216490_1248"/>
<dbReference type="InterPro" id="IPR017853">
    <property type="entry name" value="GH"/>
</dbReference>
<dbReference type="PANTHER" id="PTHR34983">
    <property type="entry name" value="ARABINOGALACTAN ENDO-BETA-1,4-GALACTANASE A"/>
    <property type="match status" value="1"/>
</dbReference>
<evidence type="ECO:0000256" key="6">
    <source>
        <dbReference type="RuleBase" id="RU361192"/>
    </source>
</evidence>
<feature type="chain" id="PRO_5009029214" description="Arabinogalactan endo-beta-1,4-galactanase" evidence="6">
    <location>
        <begin position="24"/>
        <end position="357"/>
    </location>
</feature>
<evidence type="ECO:0000313" key="8">
    <source>
        <dbReference type="Proteomes" id="UP000199679"/>
    </source>
</evidence>
<gene>
    <name evidence="7" type="ORF">SAMN05216490_1248</name>
</gene>
<dbReference type="Proteomes" id="UP000199679">
    <property type="component" value="Chromosome I"/>
</dbReference>
<organism evidence="7 8">
    <name type="scientific">Mucilaginibacter mallensis</name>
    <dbReference type="NCBI Taxonomy" id="652787"/>
    <lineage>
        <taxon>Bacteria</taxon>
        <taxon>Pseudomonadati</taxon>
        <taxon>Bacteroidota</taxon>
        <taxon>Sphingobacteriia</taxon>
        <taxon>Sphingobacteriales</taxon>
        <taxon>Sphingobacteriaceae</taxon>
        <taxon>Mucilaginibacter</taxon>
    </lineage>
</organism>
<reference evidence="7 8" key="1">
    <citation type="submission" date="2016-10" db="EMBL/GenBank/DDBJ databases">
        <authorList>
            <person name="de Groot N.N."/>
        </authorList>
    </citation>
    <scope>NUCLEOTIDE SEQUENCE [LARGE SCALE GENOMIC DNA]</scope>
    <source>
        <strain evidence="7 8">MP1X4</strain>
    </source>
</reference>
<dbReference type="AlphaFoldDB" id="A0A1H1SMQ2"/>
<dbReference type="OrthoDB" id="9768786at2"/>
<dbReference type="Gene3D" id="3.20.20.80">
    <property type="entry name" value="Glycosidases"/>
    <property type="match status" value="1"/>
</dbReference>
<evidence type="ECO:0000313" key="7">
    <source>
        <dbReference type="EMBL" id="SDS49113.1"/>
    </source>
</evidence>
<keyword evidence="4 6" id="KW-0378">Hydrolase</keyword>
<evidence type="ECO:0000256" key="1">
    <source>
        <dbReference type="ARBA" id="ARBA00001695"/>
    </source>
</evidence>
<accession>A0A1H1SMQ2</accession>
<dbReference type="EC" id="3.2.1.89" evidence="3 6"/>
<dbReference type="GO" id="GO:0031218">
    <property type="term" value="F:arabinogalactan endo-1,4-beta-galactosidase activity"/>
    <property type="evidence" value="ECO:0007669"/>
    <property type="project" value="UniProtKB-EC"/>
</dbReference>